<keyword evidence="1 5" id="KW-0646">Protease inhibitor</keyword>
<keyword evidence="3" id="KW-0732">Signal</keyword>
<dbReference type="InterPro" id="IPR052781">
    <property type="entry name" value="Cys_protease_inhibitor_I42"/>
</dbReference>
<name>A0ABS6Q7K2_9PSED</name>
<reference evidence="5 6" key="1">
    <citation type="journal article" date="2020" name="Microorganisms">
        <title>Reliable Identification of Environmental Pseudomonas Isolates Using the rpoD Gene.</title>
        <authorList>
            <consortium name="The Broad Institute Genome Sequencing Platform"/>
            <person name="Girard L."/>
            <person name="Lood C."/>
            <person name="Rokni-Zadeh H."/>
            <person name="van Noort V."/>
            <person name="Lavigne R."/>
            <person name="De Mot R."/>
        </authorList>
    </citation>
    <scope>NUCLEOTIDE SEQUENCE [LARGE SCALE GENOMIC DNA]</scope>
    <source>
        <strain evidence="5 6">RD9SR1</strain>
    </source>
</reference>
<evidence type="ECO:0000259" key="4">
    <source>
        <dbReference type="Pfam" id="PF09394"/>
    </source>
</evidence>
<dbReference type="EMBL" id="JABWRZ020000001">
    <property type="protein sequence ID" value="MBV4490172.1"/>
    <property type="molecule type" value="Genomic_DNA"/>
</dbReference>
<protein>
    <submittedName>
        <fullName evidence="5">Protease inhibitor I42 family protein</fullName>
    </submittedName>
</protein>
<organism evidence="5 6">
    <name type="scientific">Pseudomonas oryzicola</name>
    <dbReference type="NCBI Taxonomy" id="485876"/>
    <lineage>
        <taxon>Bacteria</taxon>
        <taxon>Pseudomonadati</taxon>
        <taxon>Pseudomonadota</taxon>
        <taxon>Gammaproteobacteria</taxon>
        <taxon>Pseudomonadales</taxon>
        <taxon>Pseudomonadaceae</taxon>
        <taxon>Pseudomonas</taxon>
    </lineage>
</organism>
<feature type="domain" description="Proteinase inhibitor I42 chagasin" evidence="4">
    <location>
        <begin position="38"/>
        <end position="127"/>
    </location>
</feature>
<evidence type="ECO:0000313" key="6">
    <source>
        <dbReference type="Proteomes" id="UP000609530"/>
    </source>
</evidence>
<proteinExistence type="predicted"/>
<sequence length="130" mass="14154">MTAPRLLVPLSFALLSACAQQPTQPIELDAESECPTRLQVGQTLTLTLPSNPSTGYRWRVENPAANVLRSLGPEVYSAPEEEDVVGSAGVSTWRYQANRAGEAQLVLVYQQPWAADVAPVQSFDCKVIVR</sequence>
<dbReference type="PANTHER" id="PTHR36530:SF1">
    <property type="entry name" value="AMOEBIASIN-1"/>
    <property type="match status" value="1"/>
</dbReference>
<dbReference type="InterPro" id="IPR018990">
    <property type="entry name" value="Prot_inh_I42_chagasin"/>
</dbReference>
<evidence type="ECO:0000256" key="1">
    <source>
        <dbReference type="ARBA" id="ARBA00022690"/>
    </source>
</evidence>
<dbReference type="InterPro" id="IPR036331">
    <property type="entry name" value="Chagasin-like_sf"/>
</dbReference>
<evidence type="ECO:0000256" key="2">
    <source>
        <dbReference type="ARBA" id="ARBA00022704"/>
    </source>
</evidence>
<keyword evidence="2" id="KW-0789">Thiol protease inhibitor</keyword>
<dbReference type="GO" id="GO:0030414">
    <property type="term" value="F:peptidase inhibitor activity"/>
    <property type="evidence" value="ECO:0007669"/>
    <property type="project" value="UniProtKB-KW"/>
</dbReference>
<evidence type="ECO:0000256" key="3">
    <source>
        <dbReference type="SAM" id="SignalP"/>
    </source>
</evidence>
<dbReference type="Gene3D" id="2.60.40.2020">
    <property type="match status" value="1"/>
</dbReference>
<feature type="signal peptide" evidence="3">
    <location>
        <begin position="1"/>
        <end position="19"/>
    </location>
</feature>
<feature type="chain" id="PRO_5046937744" evidence="3">
    <location>
        <begin position="20"/>
        <end position="130"/>
    </location>
</feature>
<dbReference type="RefSeq" id="WP_186677664.1">
    <property type="nucleotide sequence ID" value="NZ_JABWRZ020000001.1"/>
</dbReference>
<gene>
    <name evidence="5" type="ORF">HU760_006105</name>
</gene>
<evidence type="ECO:0000313" key="5">
    <source>
        <dbReference type="EMBL" id="MBV4490172.1"/>
    </source>
</evidence>
<dbReference type="PANTHER" id="PTHR36530">
    <property type="entry name" value="INHIBITOR OF CYSTEINE PEPTIDASE"/>
    <property type="match status" value="1"/>
</dbReference>
<comment type="caution">
    <text evidence="5">The sequence shown here is derived from an EMBL/GenBank/DDBJ whole genome shotgun (WGS) entry which is preliminary data.</text>
</comment>
<dbReference type="Proteomes" id="UP000609530">
    <property type="component" value="Unassembled WGS sequence"/>
</dbReference>
<keyword evidence="6" id="KW-1185">Reference proteome</keyword>
<dbReference type="PROSITE" id="PS51257">
    <property type="entry name" value="PROKAR_LIPOPROTEIN"/>
    <property type="match status" value="1"/>
</dbReference>
<accession>A0ABS6Q7K2</accession>
<dbReference type="Pfam" id="PF09394">
    <property type="entry name" value="Inhibitor_I42"/>
    <property type="match status" value="1"/>
</dbReference>
<dbReference type="SUPFAM" id="SSF141066">
    <property type="entry name" value="ICP-like"/>
    <property type="match status" value="1"/>
</dbReference>